<reference evidence="9" key="1">
    <citation type="submission" date="2016-10" db="EMBL/GenBank/DDBJ databases">
        <authorList>
            <person name="Varghese N."/>
            <person name="Submissions S."/>
        </authorList>
    </citation>
    <scope>NUCLEOTIDE SEQUENCE [LARGE SCALE GENOMIC DNA]</scope>
    <source>
        <strain evidence="9">DSM 22703</strain>
    </source>
</reference>
<dbReference type="InterPro" id="IPR004805">
    <property type="entry name" value="DnaE2/DnaE/PolC"/>
</dbReference>
<dbReference type="SUPFAM" id="SSF89550">
    <property type="entry name" value="PHP domain-like"/>
    <property type="match status" value="1"/>
</dbReference>
<dbReference type="InterPro" id="IPR011708">
    <property type="entry name" value="DNA_pol3_alpha_NTPase_dom"/>
</dbReference>
<evidence type="ECO:0000313" key="9">
    <source>
        <dbReference type="Proteomes" id="UP000198756"/>
    </source>
</evidence>
<keyword evidence="9" id="KW-1185">Reference proteome</keyword>
<accession>A0A1G5VN58</accession>
<dbReference type="GO" id="GO:0006260">
    <property type="term" value="P:DNA replication"/>
    <property type="evidence" value="ECO:0007669"/>
    <property type="project" value="UniProtKB-KW"/>
</dbReference>
<dbReference type="NCBIfam" id="TIGR00594">
    <property type="entry name" value="polc"/>
    <property type="match status" value="1"/>
</dbReference>
<keyword evidence="4" id="KW-0235">DNA replication</keyword>
<dbReference type="Pfam" id="PF17657">
    <property type="entry name" value="DNA_pol3_finger"/>
    <property type="match status" value="1"/>
</dbReference>
<organism evidence="8 9">
    <name type="scientific">Algoriphagus alkaliphilus</name>
    <dbReference type="NCBI Taxonomy" id="279824"/>
    <lineage>
        <taxon>Bacteria</taxon>
        <taxon>Pseudomonadati</taxon>
        <taxon>Bacteroidota</taxon>
        <taxon>Cytophagia</taxon>
        <taxon>Cytophagales</taxon>
        <taxon>Cyclobacteriaceae</taxon>
        <taxon>Algoriphagus</taxon>
    </lineage>
</organism>
<evidence type="ECO:0000259" key="7">
    <source>
        <dbReference type="SMART" id="SM00481"/>
    </source>
</evidence>
<name>A0A1G5VN58_9BACT</name>
<dbReference type="Gene3D" id="1.10.150.870">
    <property type="match status" value="1"/>
</dbReference>
<evidence type="ECO:0000256" key="6">
    <source>
        <dbReference type="ARBA" id="ARBA00049244"/>
    </source>
</evidence>
<keyword evidence="3" id="KW-0548">Nucleotidyltransferase</keyword>
<dbReference type="InterPro" id="IPR004013">
    <property type="entry name" value="PHP_dom"/>
</dbReference>
<protein>
    <recommendedName>
        <fullName evidence="1">DNA-directed DNA polymerase</fullName>
        <ecNumber evidence="1">2.7.7.7</ecNumber>
    </recommendedName>
</protein>
<dbReference type="InterPro" id="IPR029460">
    <property type="entry name" value="DNAPol_HHH"/>
</dbReference>
<evidence type="ECO:0000313" key="8">
    <source>
        <dbReference type="EMBL" id="SDA46495.1"/>
    </source>
</evidence>
<gene>
    <name evidence="8" type="ORF">SAMN03080617_00535</name>
</gene>
<dbReference type="InterPro" id="IPR016195">
    <property type="entry name" value="Pol/histidinol_Pase-like"/>
</dbReference>
<dbReference type="STRING" id="279824.SAMN03080617_00535"/>
<dbReference type="InterPro" id="IPR040982">
    <property type="entry name" value="DNA_pol3_finger"/>
</dbReference>
<dbReference type="Gene3D" id="3.20.20.140">
    <property type="entry name" value="Metal-dependent hydrolases"/>
    <property type="match status" value="1"/>
</dbReference>
<dbReference type="AlphaFoldDB" id="A0A1G5VN58"/>
<dbReference type="InterPro" id="IPR003141">
    <property type="entry name" value="Pol/His_phosphatase_N"/>
</dbReference>
<dbReference type="SMART" id="SM00481">
    <property type="entry name" value="POLIIIAc"/>
    <property type="match status" value="1"/>
</dbReference>
<evidence type="ECO:0000256" key="4">
    <source>
        <dbReference type="ARBA" id="ARBA00022705"/>
    </source>
</evidence>
<dbReference type="GO" id="GO:0003887">
    <property type="term" value="F:DNA-directed DNA polymerase activity"/>
    <property type="evidence" value="ECO:0007669"/>
    <property type="project" value="UniProtKB-KW"/>
</dbReference>
<dbReference type="EC" id="2.7.7.7" evidence="1"/>
<dbReference type="PANTHER" id="PTHR32294">
    <property type="entry name" value="DNA POLYMERASE III SUBUNIT ALPHA"/>
    <property type="match status" value="1"/>
</dbReference>
<proteinExistence type="predicted"/>
<evidence type="ECO:0000256" key="3">
    <source>
        <dbReference type="ARBA" id="ARBA00022695"/>
    </source>
</evidence>
<evidence type="ECO:0000256" key="1">
    <source>
        <dbReference type="ARBA" id="ARBA00012417"/>
    </source>
</evidence>
<dbReference type="CDD" id="cd07431">
    <property type="entry name" value="PHP_PolIIIA"/>
    <property type="match status" value="1"/>
</dbReference>
<dbReference type="GO" id="GO:0008408">
    <property type="term" value="F:3'-5' exonuclease activity"/>
    <property type="evidence" value="ECO:0007669"/>
    <property type="project" value="InterPro"/>
</dbReference>
<dbReference type="Proteomes" id="UP000198756">
    <property type="component" value="Unassembled WGS sequence"/>
</dbReference>
<evidence type="ECO:0000256" key="2">
    <source>
        <dbReference type="ARBA" id="ARBA00022679"/>
    </source>
</evidence>
<dbReference type="Pfam" id="PF02811">
    <property type="entry name" value="PHP"/>
    <property type="match status" value="1"/>
</dbReference>
<feature type="domain" description="Polymerase/histidinol phosphatase N-terminal" evidence="7">
    <location>
        <begin position="67"/>
        <end position="134"/>
    </location>
</feature>
<keyword evidence="2" id="KW-0808">Transferase</keyword>
<dbReference type="Pfam" id="PF07733">
    <property type="entry name" value="DNA_pol3_alpha"/>
    <property type="match status" value="1"/>
</dbReference>
<dbReference type="Pfam" id="PF14579">
    <property type="entry name" value="HHH_6"/>
    <property type="match status" value="1"/>
</dbReference>
<dbReference type="CDD" id="cd04485">
    <property type="entry name" value="DnaE_OBF"/>
    <property type="match status" value="1"/>
</dbReference>
<dbReference type="EMBL" id="FMXE01000004">
    <property type="protein sequence ID" value="SDA46495.1"/>
    <property type="molecule type" value="Genomic_DNA"/>
</dbReference>
<keyword evidence="5" id="KW-0239">DNA-directed DNA polymerase</keyword>
<sequence>MDISEEKQDNKNKITINCGSGDTALGDPQALTAGTISLPQETYFATHISRSVFPLFVFRTSYFLLPMFLNCHSHFSFKYGTMSVEALIAEAKGKKLDALALTDINCTAGIFPFIRAAQKSGIHPVIGIDFRNGIQQQYIGLARNQEGLYELNRHLSDHLVYKREFTSKAPAFENSFVIYPLPEKLIPLRENEFIGVHPGQLNRLISSPWFRKKEKLVLLQPATFSSKVQFSAHRLLRSIDLNTLLSKLPKEAQGDATDQFYTYADLVSRCESHSYLLVNAQKLLEQCQFSFYFQAVKNRRDILGSDWEDFDFLRQEAFKGALRRYPALQPEVSTRIEKELELIQQKGFVSYFLINYDIITFAQHRNFYHVGRGSGANSIVAYCLGITDVDPIELDLYFERFINLYRENPPDFDIDFSWTDRDEVTDYIFQKYNRGKVEHVALLGSYSTFQYNSVFRELGKVFGLPKSDIESLIHFANKEGYEPDQFGKLIIKYSQVMHDMPSHLTIHACGILISHKPIHYYTATDMPPKGFPLAHIDMHIAEDIGLHKFDILSQRGLGHIKSAIETIYQNQGVKVDIREVDKFKKDPKIKKMLRTGHTIGAFYVESPAMRMLLSKMKADEYLELVAASSIIRPGVARSGMMREYILRHVDEERRKMAHPVLADVMPETYGIMVYQEDVIKVAHYFAGLSLGEADVLRRGMSGKSRSKDEFQRIREKFFSNCKEMGREDKVAAEVWYQIESFAGYSFAKGHSASFAVESYQSLYLKAHFPLEFMVGVVNNFGGFYHTEFYIHELRMNGADIQAPHINESDYLTRITGKTVYLGLIHIKFLEKATVEKLLVERLENGPFLGLAGFVARVAISLEQLLILIRITCFRFTGKAKQELLWEAHFILNKRKAIPAMNELFRSGGLSFGNRQPEIPVLEAVDIRQEILDQIDILEFPLDSPFHLVKDQRTQGIKARDLESHLGKTVMILGYLVTVKYTRTVKGEVMNFGTFLDREGDWIDTVHFPPVVKKHPFKGRAIYRIEGKVTEEFGFYSIEVNLLERMAYWNAAD</sequence>
<comment type="catalytic activity">
    <reaction evidence="6">
        <text>DNA(n) + a 2'-deoxyribonucleoside 5'-triphosphate = DNA(n+1) + diphosphate</text>
        <dbReference type="Rhea" id="RHEA:22508"/>
        <dbReference type="Rhea" id="RHEA-COMP:17339"/>
        <dbReference type="Rhea" id="RHEA-COMP:17340"/>
        <dbReference type="ChEBI" id="CHEBI:33019"/>
        <dbReference type="ChEBI" id="CHEBI:61560"/>
        <dbReference type="ChEBI" id="CHEBI:173112"/>
        <dbReference type="EC" id="2.7.7.7"/>
    </reaction>
</comment>
<evidence type="ECO:0000256" key="5">
    <source>
        <dbReference type="ARBA" id="ARBA00022932"/>
    </source>
</evidence>